<dbReference type="InterPro" id="IPR051532">
    <property type="entry name" value="Ester_Hydrolysis_Enzymes"/>
</dbReference>
<dbReference type="SUPFAM" id="SSF52266">
    <property type="entry name" value="SGNH hydrolase"/>
    <property type="match status" value="1"/>
</dbReference>
<evidence type="ECO:0000313" key="3">
    <source>
        <dbReference type="Proteomes" id="UP000032534"/>
    </source>
</evidence>
<dbReference type="PANTHER" id="PTHR30383">
    <property type="entry name" value="THIOESTERASE 1/PROTEASE 1/LYSOPHOSPHOLIPASE L1"/>
    <property type="match status" value="1"/>
</dbReference>
<evidence type="ECO:0000259" key="1">
    <source>
        <dbReference type="Pfam" id="PF13472"/>
    </source>
</evidence>
<dbReference type="InterPro" id="IPR036514">
    <property type="entry name" value="SGNH_hydro_sf"/>
</dbReference>
<name>A0A0D7WXE6_9BACL</name>
<protein>
    <submittedName>
        <fullName evidence="2">Lysophospholipase</fullName>
    </submittedName>
</protein>
<dbReference type="RefSeq" id="WP_082067265.1">
    <property type="nucleotide sequence ID" value="NZ_JTHP01000052.1"/>
</dbReference>
<evidence type="ECO:0000313" key="2">
    <source>
        <dbReference type="EMBL" id="KJD43664.1"/>
    </source>
</evidence>
<dbReference type="EMBL" id="JTHP01000052">
    <property type="protein sequence ID" value="KJD43664.1"/>
    <property type="molecule type" value="Genomic_DNA"/>
</dbReference>
<reference evidence="2 3" key="1">
    <citation type="submission" date="2014-11" db="EMBL/GenBank/DDBJ databases">
        <title>Draft Genome Sequences of Paenibacillus polymyxa NRRL B-30509 and Paenibacillus terrae NRRL B-30644, Strains from a Poultry Environment that Produce Tridecaptin A and Paenicidins.</title>
        <authorList>
            <person name="van Belkum M.J."/>
            <person name="Lohans C.T."/>
            <person name="Vederas J.C."/>
        </authorList>
    </citation>
    <scope>NUCLEOTIDE SEQUENCE [LARGE SCALE GENOMIC DNA]</scope>
    <source>
        <strain evidence="2 3">NRRL B-30644</strain>
    </source>
</reference>
<dbReference type="InterPro" id="IPR013830">
    <property type="entry name" value="SGNH_hydro"/>
</dbReference>
<organism evidence="2 3">
    <name type="scientific">Paenibacillus terrae</name>
    <dbReference type="NCBI Taxonomy" id="159743"/>
    <lineage>
        <taxon>Bacteria</taxon>
        <taxon>Bacillati</taxon>
        <taxon>Bacillota</taxon>
        <taxon>Bacilli</taxon>
        <taxon>Bacillales</taxon>
        <taxon>Paenibacillaceae</taxon>
        <taxon>Paenibacillus</taxon>
    </lineage>
</organism>
<dbReference type="GO" id="GO:0004622">
    <property type="term" value="F:phosphatidylcholine lysophospholipase activity"/>
    <property type="evidence" value="ECO:0007669"/>
    <property type="project" value="TreeGrafter"/>
</dbReference>
<dbReference type="AlphaFoldDB" id="A0A0D7WXE6"/>
<dbReference type="Gene3D" id="3.40.50.1110">
    <property type="entry name" value="SGNH hydrolase"/>
    <property type="match status" value="1"/>
</dbReference>
<keyword evidence="3" id="KW-1185">Reference proteome</keyword>
<accession>A0A0D7WXE6</accession>
<proteinExistence type="predicted"/>
<gene>
    <name evidence="2" type="ORF">QD47_21575</name>
</gene>
<dbReference type="OrthoDB" id="9794725at2"/>
<dbReference type="Proteomes" id="UP000032534">
    <property type="component" value="Unassembled WGS sequence"/>
</dbReference>
<comment type="caution">
    <text evidence="2">The sequence shown here is derived from an EMBL/GenBank/DDBJ whole genome shotgun (WGS) entry which is preliminary data.</text>
</comment>
<dbReference type="Pfam" id="PF13472">
    <property type="entry name" value="Lipase_GDSL_2"/>
    <property type="match status" value="1"/>
</dbReference>
<dbReference type="PANTHER" id="PTHR30383:SF5">
    <property type="entry name" value="SGNH HYDROLASE-TYPE ESTERASE DOMAIN-CONTAINING PROTEIN"/>
    <property type="match status" value="1"/>
</dbReference>
<feature type="domain" description="SGNH hydrolase-type esterase" evidence="1">
    <location>
        <begin position="31"/>
        <end position="220"/>
    </location>
</feature>
<sequence length="237" mass="26724">MIRILLENVKEGMWNMTSSTNTGRTRILFQGDSITDGGRGRNEDANHWLGQSYVYLIAGALGSRLTATQPEFVNRGISGDRVSDLYARWNEDTFSLKPNLLSILIGVNDAWRIVEQEPSGVTDRFERAYRHILAEMREVLPDTGLVLCEPFILKTGATEARWDIWQEKITGYQRLVRQLADEFGAVFVPLQSLLNEAATKADASYWLHDGVHPTAVGHQLIADQWIDIVQKSPLAIR</sequence>
<dbReference type="CDD" id="cd01834">
    <property type="entry name" value="SGNH_hydrolase_like_2"/>
    <property type="match status" value="1"/>
</dbReference>
<dbReference type="PATRIC" id="fig|159743.3.peg.4795"/>